<keyword evidence="1" id="KW-0472">Membrane</keyword>
<evidence type="ECO:0000256" key="1">
    <source>
        <dbReference type="SAM" id="Phobius"/>
    </source>
</evidence>
<name>X1C5T6_9ZZZZ</name>
<protein>
    <recommendedName>
        <fullName evidence="3">Peptidase M50 domain-containing protein</fullName>
    </recommendedName>
</protein>
<feature type="transmembrane region" description="Helical" evidence="1">
    <location>
        <begin position="182"/>
        <end position="206"/>
    </location>
</feature>
<dbReference type="AlphaFoldDB" id="X1C5T6"/>
<evidence type="ECO:0008006" key="3">
    <source>
        <dbReference type="Google" id="ProtNLM"/>
    </source>
</evidence>
<feature type="transmembrane region" description="Helical" evidence="1">
    <location>
        <begin position="226"/>
        <end position="245"/>
    </location>
</feature>
<keyword evidence="1" id="KW-0812">Transmembrane</keyword>
<feature type="transmembrane region" description="Helical" evidence="1">
    <location>
        <begin position="134"/>
        <end position="151"/>
    </location>
</feature>
<feature type="transmembrane region" description="Helical" evidence="1">
    <location>
        <begin position="36"/>
        <end position="55"/>
    </location>
</feature>
<gene>
    <name evidence="2" type="ORF">S01H4_23674</name>
</gene>
<feature type="transmembrane region" description="Helical" evidence="1">
    <location>
        <begin position="75"/>
        <end position="96"/>
    </location>
</feature>
<reference evidence="2" key="1">
    <citation type="journal article" date="2014" name="Front. Microbiol.">
        <title>High frequency of phylogenetically diverse reductive dehalogenase-homologous genes in deep subseafloor sedimentary metagenomes.</title>
        <authorList>
            <person name="Kawai M."/>
            <person name="Futagami T."/>
            <person name="Toyoda A."/>
            <person name="Takaki Y."/>
            <person name="Nishi S."/>
            <person name="Hori S."/>
            <person name="Arai W."/>
            <person name="Tsubouchi T."/>
            <person name="Morono Y."/>
            <person name="Uchiyama I."/>
            <person name="Ito T."/>
            <person name="Fujiyama A."/>
            <person name="Inagaki F."/>
            <person name="Takami H."/>
        </authorList>
    </citation>
    <scope>NUCLEOTIDE SEQUENCE</scope>
    <source>
        <strain evidence="2">Expedition CK06-06</strain>
    </source>
</reference>
<keyword evidence="1" id="KW-1133">Transmembrane helix</keyword>
<accession>X1C5T6</accession>
<proteinExistence type="predicted"/>
<feature type="transmembrane region" description="Helical" evidence="1">
    <location>
        <begin position="6"/>
        <end position="24"/>
    </location>
</feature>
<comment type="caution">
    <text evidence="2">The sequence shown here is derived from an EMBL/GenBank/DDBJ whole genome shotgun (WGS) entry which is preliminary data.</text>
</comment>
<feature type="transmembrane region" description="Helical" evidence="1">
    <location>
        <begin position="108"/>
        <end position="128"/>
    </location>
</feature>
<organism evidence="2">
    <name type="scientific">marine sediment metagenome</name>
    <dbReference type="NCBI Taxonomy" id="412755"/>
    <lineage>
        <taxon>unclassified sequences</taxon>
        <taxon>metagenomes</taxon>
        <taxon>ecological metagenomes</taxon>
    </lineage>
</organism>
<evidence type="ECO:0000313" key="2">
    <source>
        <dbReference type="EMBL" id="GAG79751.1"/>
    </source>
</evidence>
<feature type="non-terminal residue" evidence="2">
    <location>
        <position position="1"/>
    </location>
</feature>
<sequence length="270" mass="27886">AGNRGLAVMGLLGGGGYLVAGYSYAGGGAGSGQVGFSWDLGTTAAGLGLFLLTAVWHELGHAAALARSGYPPGGIGAGVLFVIPVLFADVTAVGALPRAGRIRVDVSGTIFQLGLGGAFMALASLNIFAPAMTLAASSALLAISWSLFPFIRSDGYWLLCDLLELVDLDRPPSKPISKRLRVFLVGYQLTNAAFLLMIGVFFPWRIIALLLGVAHRFGISQNSPAAKWLAVAAGVVFLGVMGIGITQRIVILVRSAWAVAKGPPGGLQPR</sequence>
<dbReference type="EMBL" id="BART01011020">
    <property type="protein sequence ID" value="GAG79751.1"/>
    <property type="molecule type" value="Genomic_DNA"/>
</dbReference>